<evidence type="ECO:0000313" key="3">
    <source>
        <dbReference type="Proteomes" id="UP000307440"/>
    </source>
</evidence>
<dbReference type="Pfam" id="PF00996">
    <property type="entry name" value="GDI"/>
    <property type="match status" value="1"/>
</dbReference>
<dbReference type="GO" id="GO:0005829">
    <property type="term" value="C:cytosol"/>
    <property type="evidence" value="ECO:0007669"/>
    <property type="project" value="TreeGrafter"/>
</dbReference>
<dbReference type="PANTHER" id="PTHR11787:SF4">
    <property type="entry name" value="CHM, RAB ESCORT PROTEIN 1"/>
    <property type="match status" value="1"/>
</dbReference>
<dbReference type="InterPro" id="IPR036188">
    <property type="entry name" value="FAD/NAD-bd_sf"/>
</dbReference>
<accession>A0A5C3L987</accession>
<dbReference type="GO" id="GO:0007264">
    <property type="term" value="P:small GTPase-mediated signal transduction"/>
    <property type="evidence" value="ECO:0007669"/>
    <property type="project" value="InterPro"/>
</dbReference>
<organism evidence="2 3">
    <name type="scientific">Coprinopsis marcescibilis</name>
    <name type="common">Agaric fungus</name>
    <name type="synonym">Psathyrella marcescibilis</name>
    <dbReference type="NCBI Taxonomy" id="230819"/>
    <lineage>
        <taxon>Eukaryota</taxon>
        <taxon>Fungi</taxon>
        <taxon>Dikarya</taxon>
        <taxon>Basidiomycota</taxon>
        <taxon>Agaricomycotina</taxon>
        <taxon>Agaricomycetes</taxon>
        <taxon>Agaricomycetidae</taxon>
        <taxon>Agaricales</taxon>
        <taxon>Agaricineae</taxon>
        <taxon>Psathyrellaceae</taxon>
        <taxon>Coprinopsis</taxon>
    </lineage>
</organism>
<dbReference type="OrthoDB" id="9446342at2759"/>
<dbReference type="PRINTS" id="PR00891">
    <property type="entry name" value="RABGDIREP"/>
</dbReference>
<dbReference type="Gene3D" id="1.10.405.10">
    <property type="entry name" value="Guanine Nucleotide Dissociation Inhibitor, domain 1"/>
    <property type="match status" value="1"/>
</dbReference>
<proteinExistence type="inferred from homology"/>
<dbReference type="SUPFAM" id="SSF51905">
    <property type="entry name" value="FAD/NAD(P)-binding domain"/>
    <property type="match status" value="1"/>
</dbReference>
<dbReference type="AlphaFoldDB" id="A0A5C3L987"/>
<name>A0A5C3L987_COPMA</name>
<dbReference type="InterPro" id="IPR018203">
    <property type="entry name" value="GDP_dissociation_inhibitor"/>
</dbReference>
<gene>
    <name evidence="2" type="ORF">FA15DRAFT_700256</name>
</gene>
<dbReference type="STRING" id="230819.A0A5C3L987"/>
<dbReference type="GO" id="GO:0016192">
    <property type="term" value="P:vesicle-mediated transport"/>
    <property type="evidence" value="ECO:0007669"/>
    <property type="project" value="TreeGrafter"/>
</dbReference>
<evidence type="ECO:0000313" key="2">
    <source>
        <dbReference type="EMBL" id="TFK29318.1"/>
    </source>
</evidence>
<dbReference type="EMBL" id="ML210150">
    <property type="protein sequence ID" value="TFK29318.1"/>
    <property type="molecule type" value="Genomic_DNA"/>
</dbReference>
<evidence type="ECO:0000256" key="1">
    <source>
        <dbReference type="ARBA" id="ARBA00005593"/>
    </source>
</evidence>
<dbReference type="Gene3D" id="3.30.519.10">
    <property type="entry name" value="Guanine Nucleotide Dissociation Inhibitor, domain 2"/>
    <property type="match status" value="1"/>
</dbReference>
<reference evidence="2 3" key="1">
    <citation type="journal article" date="2019" name="Nat. Ecol. Evol.">
        <title>Megaphylogeny resolves global patterns of mushroom evolution.</title>
        <authorList>
            <person name="Varga T."/>
            <person name="Krizsan K."/>
            <person name="Foldi C."/>
            <person name="Dima B."/>
            <person name="Sanchez-Garcia M."/>
            <person name="Sanchez-Ramirez S."/>
            <person name="Szollosi G.J."/>
            <person name="Szarkandi J.G."/>
            <person name="Papp V."/>
            <person name="Albert L."/>
            <person name="Andreopoulos W."/>
            <person name="Angelini C."/>
            <person name="Antonin V."/>
            <person name="Barry K.W."/>
            <person name="Bougher N.L."/>
            <person name="Buchanan P."/>
            <person name="Buyck B."/>
            <person name="Bense V."/>
            <person name="Catcheside P."/>
            <person name="Chovatia M."/>
            <person name="Cooper J."/>
            <person name="Damon W."/>
            <person name="Desjardin D."/>
            <person name="Finy P."/>
            <person name="Geml J."/>
            <person name="Haridas S."/>
            <person name="Hughes K."/>
            <person name="Justo A."/>
            <person name="Karasinski D."/>
            <person name="Kautmanova I."/>
            <person name="Kiss B."/>
            <person name="Kocsube S."/>
            <person name="Kotiranta H."/>
            <person name="LaButti K.M."/>
            <person name="Lechner B.E."/>
            <person name="Liimatainen K."/>
            <person name="Lipzen A."/>
            <person name="Lukacs Z."/>
            <person name="Mihaltcheva S."/>
            <person name="Morgado L.N."/>
            <person name="Niskanen T."/>
            <person name="Noordeloos M.E."/>
            <person name="Ohm R.A."/>
            <person name="Ortiz-Santana B."/>
            <person name="Ovrebo C."/>
            <person name="Racz N."/>
            <person name="Riley R."/>
            <person name="Savchenko A."/>
            <person name="Shiryaev A."/>
            <person name="Soop K."/>
            <person name="Spirin V."/>
            <person name="Szebenyi C."/>
            <person name="Tomsovsky M."/>
            <person name="Tulloss R.E."/>
            <person name="Uehling J."/>
            <person name="Grigoriev I.V."/>
            <person name="Vagvolgyi C."/>
            <person name="Papp T."/>
            <person name="Martin F.M."/>
            <person name="Miettinen O."/>
            <person name="Hibbett D.S."/>
            <person name="Nagy L.G."/>
        </authorList>
    </citation>
    <scope>NUCLEOTIDE SEQUENCE [LARGE SCALE GENOMIC DNA]</scope>
    <source>
        <strain evidence="2 3">CBS 121175</strain>
    </source>
</reference>
<dbReference type="Proteomes" id="UP000307440">
    <property type="component" value="Unassembled WGS sequence"/>
</dbReference>
<dbReference type="GO" id="GO:0005092">
    <property type="term" value="F:GDP-dissociation inhibitor activity"/>
    <property type="evidence" value="ECO:0007669"/>
    <property type="project" value="InterPro"/>
</dbReference>
<comment type="similarity">
    <text evidence="1">Belongs to the Rab GDI family.</text>
</comment>
<dbReference type="PANTHER" id="PTHR11787">
    <property type="entry name" value="RAB GDP-DISSOCIATION INHIBITOR"/>
    <property type="match status" value="1"/>
</dbReference>
<sequence>MSNDSEANFDIVIIGTGLTESITAAALSKAKYKVAHIDPNAYYGGNEASLSQDELISWGEAVNEGRHSKFSSFSTSSTTPLPFSRQYSICLRPSIIPALGPLISSLIASGVSKYSGFKLLSSVNIYSSNGKIQSVPGSKEDVFHNKEISLIEKRRLMRFLTFAAGDFEEKVELEGKKERPFIELLTSTFSLSQELSTVIAYSLAHCVGPSDPALPSLARLRSYLKSIGRYGPSPFLIGHYGGIGDVSQGFCRASAVHGGVYILGRTITEVEYAPPGSGETSGFTFILDDFPEALHSQLVISTHGLKPGQLDVPSSSIPVEETGPYTVARGIIITDRAPIYTNPQQTSAPEGEEAGAALAPVSVDASLLVFPPSSVGKGSQTHSATVHITGDTSLSTPKGKWILYIVLPITGSPPQETAEEVLQPYVDALLALTEEGQEPICPLSASYFFELPESAPLLGNQLSPKEVRHITVPPLNYSTFPELPDSATRHAEAVFTFAVQAIQFLKGEDIDETEIEFWPPIEENDGDDDSDS</sequence>
<protein>
    <submittedName>
        <fullName evidence="2">Rab escort protein</fullName>
    </submittedName>
</protein>
<keyword evidence="3" id="KW-1185">Reference proteome</keyword>
<dbReference type="GO" id="GO:0005634">
    <property type="term" value="C:nucleus"/>
    <property type="evidence" value="ECO:0007669"/>
    <property type="project" value="TreeGrafter"/>
</dbReference>
<dbReference type="GO" id="GO:0005968">
    <property type="term" value="C:Rab-protein geranylgeranyltransferase complex"/>
    <property type="evidence" value="ECO:0007669"/>
    <property type="project" value="TreeGrafter"/>
</dbReference>
<dbReference type="Gene3D" id="3.50.50.60">
    <property type="entry name" value="FAD/NAD(P)-binding domain"/>
    <property type="match status" value="1"/>
</dbReference>